<reference evidence="2 3" key="1">
    <citation type="submission" date="2020-03" db="EMBL/GenBank/DDBJ databases">
        <title>Genomic Encyclopedia of Type Strains, Phase IV (KMG-IV): sequencing the most valuable type-strain genomes for metagenomic binning, comparative biology and taxonomic classification.</title>
        <authorList>
            <person name="Goeker M."/>
        </authorList>
    </citation>
    <scope>NUCLEOTIDE SEQUENCE [LARGE SCALE GENOMIC DNA]</scope>
    <source>
        <strain evidence="2 3">DSM 16846</strain>
    </source>
</reference>
<gene>
    <name evidence="2" type="ORF">GGQ97_001196</name>
</gene>
<dbReference type="EMBL" id="JAATJC010000001">
    <property type="protein sequence ID" value="NJC05403.1"/>
    <property type="molecule type" value="Genomic_DNA"/>
</dbReference>
<proteinExistence type="predicted"/>
<dbReference type="Proteomes" id="UP000558192">
    <property type="component" value="Unassembled WGS sequence"/>
</dbReference>
<accession>A0A7X5Y620</accession>
<dbReference type="Pfam" id="PF03583">
    <property type="entry name" value="LIP"/>
    <property type="match status" value="1"/>
</dbReference>
<organism evidence="2 3">
    <name type="scientific">Sphingomonas kaistensis</name>
    <dbReference type="NCBI Taxonomy" id="298708"/>
    <lineage>
        <taxon>Bacteria</taxon>
        <taxon>Pseudomonadati</taxon>
        <taxon>Pseudomonadota</taxon>
        <taxon>Alphaproteobacteria</taxon>
        <taxon>Sphingomonadales</taxon>
        <taxon>Sphingomonadaceae</taxon>
        <taxon>Sphingomonas</taxon>
    </lineage>
</organism>
<sequence length="367" mass="38656">MRALALMIGLAVAAPAAAQRTTLVAAEPVVNAPAGMQAWKIRYLSRDDRGVQRELTGMVVAPREAIPRNPRKVIAWTHGTWGTAEQCAPSASPRFFELTPALDAVRNGYVVVAPDYPGLGNPGPHPYLVGTVTARSVLDAVRAAQGIAGAAAGSSYAVWGESQGGHAALWTGQLQGVDGAGLRLVGVAAGAPPTDLAANLRQASDASARAFLTALATDSWSKYYQVPLRLGRARTPGIIQRMARNCVSVDSTPKLGALLGILALRQDLAKTDLGRTPPWSGYVAANSTSPVSQVPVLFAQTQGDPLVAPAVTREFARRMCTNRVRVRWIDLPGKDHATTAKQSAAATLAWIDQRFAGARAPSDCGRF</sequence>
<dbReference type="PIRSF" id="PIRSF029171">
    <property type="entry name" value="Esterase_LipA"/>
    <property type="match status" value="1"/>
</dbReference>
<name>A0A7X5Y620_9SPHN</name>
<dbReference type="AlphaFoldDB" id="A0A7X5Y620"/>
<evidence type="ECO:0000313" key="2">
    <source>
        <dbReference type="EMBL" id="NJC05403.1"/>
    </source>
</evidence>
<evidence type="ECO:0000313" key="3">
    <source>
        <dbReference type="Proteomes" id="UP000558192"/>
    </source>
</evidence>
<dbReference type="InterPro" id="IPR029058">
    <property type="entry name" value="AB_hydrolase_fold"/>
</dbReference>
<protein>
    <submittedName>
        <fullName evidence="2">Acetyl esterase/lipase</fullName>
    </submittedName>
</protein>
<dbReference type="InterPro" id="IPR005152">
    <property type="entry name" value="Lipase_secreted"/>
</dbReference>
<dbReference type="Gene3D" id="3.40.50.1820">
    <property type="entry name" value="alpha/beta hydrolase"/>
    <property type="match status" value="2"/>
</dbReference>
<feature type="signal peptide" evidence="1">
    <location>
        <begin position="1"/>
        <end position="18"/>
    </location>
</feature>
<keyword evidence="1" id="KW-0732">Signal</keyword>
<evidence type="ECO:0000256" key="1">
    <source>
        <dbReference type="SAM" id="SignalP"/>
    </source>
</evidence>
<dbReference type="RefSeq" id="WP_168068102.1">
    <property type="nucleotide sequence ID" value="NZ_JAATJC010000001.1"/>
</dbReference>
<comment type="caution">
    <text evidence="2">The sequence shown here is derived from an EMBL/GenBank/DDBJ whole genome shotgun (WGS) entry which is preliminary data.</text>
</comment>
<dbReference type="PANTHER" id="PTHR34853">
    <property type="match status" value="1"/>
</dbReference>
<dbReference type="PANTHER" id="PTHR34853:SF1">
    <property type="entry name" value="LIPASE 5"/>
    <property type="match status" value="1"/>
</dbReference>
<dbReference type="GO" id="GO:0004806">
    <property type="term" value="F:triacylglycerol lipase activity"/>
    <property type="evidence" value="ECO:0007669"/>
    <property type="project" value="InterPro"/>
</dbReference>
<dbReference type="GO" id="GO:0016042">
    <property type="term" value="P:lipid catabolic process"/>
    <property type="evidence" value="ECO:0007669"/>
    <property type="project" value="InterPro"/>
</dbReference>
<dbReference type="SUPFAM" id="SSF53474">
    <property type="entry name" value="alpha/beta-Hydrolases"/>
    <property type="match status" value="1"/>
</dbReference>
<feature type="chain" id="PRO_5031523346" evidence="1">
    <location>
        <begin position="19"/>
        <end position="367"/>
    </location>
</feature>
<keyword evidence="3" id="KW-1185">Reference proteome</keyword>